<dbReference type="InterPro" id="IPR026906">
    <property type="entry name" value="LRR_5"/>
</dbReference>
<organism evidence="1 2">
    <name type="scientific">Trichomonas vaginalis (strain ATCC PRA-98 / G3)</name>
    <dbReference type="NCBI Taxonomy" id="412133"/>
    <lineage>
        <taxon>Eukaryota</taxon>
        <taxon>Metamonada</taxon>
        <taxon>Parabasalia</taxon>
        <taxon>Trichomonadida</taxon>
        <taxon>Trichomonadidae</taxon>
        <taxon>Trichomonas</taxon>
    </lineage>
</organism>
<dbReference type="AlphaFoldDB" id="A2D9Y4"/>
<dbReference type="EMBL" id="DS113182">
    <property type="protein sequence ID" value="EAY22632.1"/>
    <property type="molecule type" value="Genomic_DNA"/>
</dbReference>
<dbReference type="Proteomes" id="UP000001542">
    <property type="component" value="Unassembled WGS sequence"/>
</dbReference>
<dbReference type="InParanoid" id="A2D9Y4"/>
<dbReference type="OrthoDB" id="5954366at2759"/>
<gene>
    <name evidence="1" type="ORF">TVAG_475600</name>
</gene>
<dbReference type="SUPFAM" id="SSF52058">
    <property type="entry name" value="L domain-like"/>
    <property type="match status" value="1"/>
</dbReference>
<dbReference type="VEuPathDB" id="TrichDB:TVAGG3_0265550"/>
<dbReference type="STRING" id="5722.A2D9Y4"/>
<evidence type="ECO:0000313" key="2">
    <source>
        <dbReference type="Proteomes" id="UP000001542"/>
    </source>
</evidence>
<keyword evidence="2" id="KW-1185">Reference proteome</keyword>
<dbReference type="PANTHER" id="PTHR45661:SF3">
    <property type="entry name" value="IG-LIKE DOMAIN-CONTAINING PROTEIN"/>
    <property type="match status" value="1"/>
</dbReference>
<dbReference type="InterPro" id="IPR053139">
    <property type="entry name" value="Surface_bspA-like"/>
</dbReference>
<dbReference type="PANTHER" id="PTHR45661">
    <property type="entry name" value="SURFACE ANTIGEN"/>
    <property type="match status" value="1"/>
</dbReference>
<accession>A2D9Y4</accession>
<name>A2D9Y4_TRIV3</name>
<proteinExistence type="predicted"/>
<dbReference type="KEGG" id="tva:5468195"/>
<reference evidence="1" key="1">
    <citation type="submission" date="2006-10" db="EMBL/GenBank/DDBJ databases">
        <authorList>
            <person name="Amadeo P."/>
            <person name="Zhao Q."/>
            <person name="Wortman J."/>
            <person name="Fraser-Liggett C."/>
            <person name="Carlton J."/>
        </authorList>
    </citation>
    <scope>NUCLEOTIDE SEQUENCE</scope>
    <source>
        <strain evidence="1">G3</strain>
    </source>
</reference>
<dbReference type="VEuPathDB" id="TrichDB:TVAG_475600"/>
<dbReference type="RefSeq" id="XP_001583618.1">
    <property type="nucleotide sequence ID" value="XM_001583568.1"/>
</dbReference>
<dbReference type="Gene3D" id="3.80.10.10">
    <property type="entry name" value="Ribonuclease Inhibitor"/>
    <property type="match status" value="2"/>
</dbReference>
<dbReference type="InterPro" id="IPR032675">
    <property type="entry name" value="LRR_dom_sf"/>
</dbReference>
<dbReference type="SMR" id="A2D9Y4"/>
<evidence type="ECO:0000313" key="1">
    <source>
        <dbReference type="EMBL" id="EAY22632.1"/>
    </source>
</evidence>
<sequence>MLASRVVINSLLRRNVFLHSEPHYDGSTMTITEQSDIQEYGLIRKQALAKNIDTIVVSGDNITALYSFENIDTLKTFKITATQVTELPDNCFKNCLKLETVELSDKITKIGENCFIYTNISSIDLKNVIEIDGNAFSYCYNLHHIKLNQSKFGYESFSNSGIKDVEFGSGVTQFAIAIFRNCLNLETITIPSQITEISPYSFQYCSKLTTVKFADQSKLQLIGEGAFEYTNINSIVFPSDLTKLEISCFAHTKVKELKLTNEYLVLTSKVGMRRFYAMTV</sequence>
<protein>
    <submittedName>
        <fullName evidence="1">Cell surface protein, putative</fullName>
    </submittedName>
</protein>
<dbReference type="Pfam" id="PF13306">
    <property type="entry name" value="LRR_5"/>
    <property type="match status" value="1"/>
</dbReference>
<reference evidence="1" key="2">
    <citation type="journal article" date="2007" name="Science">
        <title>Draft genome sequence of the sexually transmitted pathogen Trichomonas vaginalis.</title>
        <authorList>
            <person name="Carlton J.M."/>
            <person name="Hirt R.P."/>
            <person name="Silva J.C."/>
            <person name="Delcher A.L."/>
            <person name="Schatz M."/>
            <person name="Zhao Q."/>
            <person name="Wortman J.R."/>
            <person name="Bidwell S.L."/>
            <person name="Alsmark U.C.M."/>
            <person name="Besteiro S."/>
            <person name="Sicheritz-Ponten T."/>
            <person name="Noel C.J."/>
            <person name="Dacks J.B."/>
            <person name="Foster P.G."/>
            <person name="Simillion C."/>
            <person name="Van de Peer Y."/>
            <person name="Miranda-Saavedra D."/>
            <person name="Barton G.J."/>
            <person name="Westrop G.D."/>
            <person name="Mueller S."/>
            <person name="Dessi D."/>
            <person name="Fiori P.L."/>
            <person name="Ren Q."/>
            <person name="Paulsen I."/>
            <person name="Zhang H."/>
            <person name="Bastida-Corcuera F.D."/>
            <person name="Simoes-Barbosa A."/>
            <person name="Brown M.T."/>
            <person name="Hayes R.D."/>
            <person name="Mukherjee M."/>
            <person name="Okumura C.Y."/>
            <person name="Schneider R."/>
            <person name="Smith A.J."/>
            <person name="Vanacova S."/>
            <person name="Villalvazo M."/>
            <person name="Haas B.J."/>
            <person name="Pertea M."/>
            <person name="Feldblyum T.V."/>
            <person name="Utterback T.R."/>
            <person name="Shu C.L."/>
            <person name="Osoegawa K."/>
            <person name="de Jong P.J."/>
            <person name="Hrdy I."/>
            <person name="Horvathova L."/>
            <person name="Zubacova Z."/>
            <person name="Dolezal P."/>
            <person name="Malik S.B."/>
            <person name="Logsdon J.M. Jr."/>
            <person name="Henze K."/>
            <person name="Gupta A."/>
            <person name="Wang C.C."/>
            <person name="Dunne R.L."/>
            <person name="Upcroft J.A."/>
            <person name="Upcroft P."/>
            <person name="White O."/>
            <person name="Salzberg S.L."/>
            <person name="Tang P."/>
            <person name="Chiu C.-H."/>
            <person name="Lee Y.-S."/>
            <person name="Embley T.M."/>
            <person name="Coombs G.H."/>
            <person name="Mottram J.C."/>
            <person name="Tachezy J."/>
            <person name="Fraser-Liggett C.M."/>
            <person name="Johnson P.J."/>
        </authorList>
    </citation>
    <scope>NUCLEOTIDE SEQUENCE [LARGE SCALE GENOMIC DNA]</scope>
    <source>
        <strain evidence="1">G3</strain>
    </source>
</reference>